<organism evidence="1 2">
    <name type="scientific">Aspergillus fumigatus</name>
    <name type="common">Neosartorya fumigata</name>
    <dbReference type="NCBI Taxonomy" id="746128"/>
    <lineage>
        <taxon>Eukaryota</taxon>
        <taxon>Fungi</taxon>
        <taxon>Dikarya</taxon>
        <taxon>Ascomycota</taxon>
        <taxon>Pezizomycotina</taxon>
        <taxon>Eurotiomycetes</taxon>
        <taxon>Eurotiomycetidae</taxon>
        <taxon>Eurotiales</taxon>
        <taxon>Aspergillaceae</taxon>
        <taxon>Aspergillus</taxon>
        <taxon>Aspergillus subgen. Fumigati</taxon>
    </lineage>
</organism>
<name>A0A229XZA0_ASPFM</name>
<proteinExistence type="predicted"/>
<dbReference type="EMBL" id="JAIBSC010000193">
    <property type="protein sequence ID" value="KAH1893251.1"/>
    <property type="molecule type" value="Genomic_DNA"/>
</dbReference>
<evidence type="ECO:0000313" key="2">
    <source>
        <dbReference type="Proteomes" id="UP000813423"/>
    </source>
</evidence>
<accession>A0A229XZA0</accession>
<dbReference type="Proteomes" id="UP000813423">
    <property type="component" value="Unassembled WGS sequence"/>
</dbReference>
<reference evidence="1" key="1">
    <citation type="submission" date="2021-08" db="EMBL/GenBank/DDBJ databases">
        <title>Global Aspergillus fumigatus from environmental and clinical sources.</title>
        <authorList>
            <person name="Barber A."/>
            <person name="Sae-Ong T."/>
        </authorList>
    </citation>
    <scope>NUCLEOTIDE SEQUENCE</scope>
    <source>
        <strain evidence="1">NRZ-2016-071</strain>
    </source>
</reference>
<comment type="caution">
    <text evidence="1">The sequence shown here is derived from an EMBL/GenBank/DDBJ whole genome shotgun (WGS) entry which is preliminary data.</text>
</comment>
<gene>
    <name evidence="1" type="ORF">KXV57_003059</name>
</gene>
<dbReference type="AlphaFoldDB" id="A0A229XZA0"/>
<sequence length="140" mass="15465">MAGADQGDVHDDLCISDRDWIHSAILLCAGYEVSVNIYEEDVPGRWSGKLIGIACNFKRNPSGLHTLQTALFAVHNVSELAHVITTDAMPLIPGVTQPWVFAGFASALRKSKGDRERPCSLRCRQENAKLHQPLNDWSPQ</sequence>
<protein>
    <submittedName>
        <fullName evidence="1">Uncharacterized protein</fullName>
    </submittedName>
</protein>
<evidence type="ECO:0000313" key="1">
    <source>
        <dbReference type="EMBL" id="KAH1893251.1"/>
    </source>
</evidence>